<feature type="transmembrane region" description="Helical" evidence="1">
    <location>
        <begin position="112"/>
        <end position="132"/>
    </location>
</feature>
<dbReference type="EMBL" id="AHNR02000028">
    <property type="protein sequence ID" value="EKR55880.1"/>
    <property type="molecule type" value="Genomic_DNA"/>
</dbReference>
<evidence type="ECO:0000313" key="2">
    <source>
        <dbReference type="EMBL" id="EKR55880.1"/>
    </source>
</evidence>
<keyword evidence="1" id="KW-0812">Transmembrane</keyword>
<comment type="caution">
    <text evidence="2">The sequence shown here is derived from an EMBL/GenBank/DDBJ whole genome shotgun (WGS) entry which is preliminary data.</text>
</comment>
<accession>A0A0E2D767</accession>
<reference evidence="2 3" key="1">
    <citation type="submission" date="2012-10" db="EMBL/GenBank/DDBJ databases">
        <authorList>
            <person name="Harkins D.M."/>
            <person name="Durkin A.S."/>
            <person name="Brinkac L.M."/>
            <person name="Haft D.H."/>
            <person name="Selengut J.D."/>
            <person name="Sanka R."/>
            <person name="DePew J."/>
            <person name="Purushe J."/>
            <person name="Chanthongthip A."/>
            <person name="Lattana O."/>
            <person name="Phetsouvanh R."/>
            <person name="Newton P.N."/>
            <person name="Vinetz J.M."/>
            <person name="Sutton G.G."/>
            <person name="Nierman W.C."/>
            <person name="Fouts D.E."/>
        </authorList>
    </citation>
    <scope>NUCLEOTIDE SEQUENCE [LARGE SCALE GENOMIC DNA]</scope>
    <source>
        <strain evidence="2 3">UI 12758</strain>
    </source>
</reference>
<sequence length="154" mass="17243">MVLKKNETLRKDDLFDSSSLMNPLSFNTPGLLFPAISLLMLAYTNRFLGLASLSRQLIGKFQENQNPDLLPQIRNLRFRLSLIRHTQSSGILSLLACTSCLTALAFDLQGIAWSLFGTALFFLVISLCICLLEIHLSVQALDIEMHALYKPNSK</sequence>
<keyword evidence="1" id="KW-0472">Membrane</keyword>
<feature type="transmembrane region" description="Helical" evidence="1">
    <location>
        <begin position="89"/>
        <end position="106"/>
    </location>
</feature>
<dbReference type="Pfam" id="PF11026">
    <property type="entry name" value="DUF2721"/>
    <property type="match status" value="1"/>
</dbReference>
<dbReference type="AlphaFoldDB" id="A0A0E2D767"/>
<feature type="transmembrane region" description="Helical" evidence="1">
    <location>
        <begin position="31"/>
        <end position="53"/>
    </location>
</feature>
<evidence type="ECO:0000313" key="3">
    <source>
        <dbReference type="Proteomes" id="UP000001340"/>
    </source>
</evidence>
<name>A0A0E2D767_LEPIR</name>
<dbReference type="InterPro" id="IPR021279">
    <property type="entry name" value="DUF2721"/>
</dbReference>
<organism evidence="2 3">
    <name type="scientific">Leptospira interrogans str. UI 12758</name>
    <dbReference type="NCBI Taxonomy" id="1049938"/>
    <lineage>
        <taxon>Bacteria</taxon>
        <taxon>Pseudomonadati</taxon>
        <taxon>Spirochaetota</taxon>
        <taxon>Spirochaetia</taxon>
        <taxon>Leptospirales</taxon>
        <taxon>Leptospiraceae</taxon>
        <taxon>Leptospira</taxon>
    </lineage>
</organism>
<dbReference type="Proteomes" id="UP000001340">
    <property type="component" value="Unassembled WGS sequence"/>
</dbReference>
<dbReference type="RefSeq" id="WP_000243210.1">
    <property type="nucleotide sequence ID" value="NZ_AHNR02000028.1"/>
</dbReference>
<proteinExistence type="predicted"/>
<evidence type="ECO:0000256" key="1">
    <source>
        <dbReference type="SAM" id="Phobius"/>
    </source>
</evidence>
<keyword evidence="1" id="KW-1133">Transmembrane helix</keyword>
<gene>
    <name evidence="2" type="ORF">LEP1GSC105_2133</name>
</gene>
<protein>
    <submittedName>
        <fullName evidence="2">PF11026 family protein</fullName>
    </submittedName>
</protein>